<accession>A0ABM4BEG2</accession>
<proteinExistence type="predicted"/>
<dbReference type="RefSeq" id="XP_065647352.1">
    <property type="nucleotide sequence ID" value="XM_065791280.1"/>
</dbReference>
<dbReference type="Proteomes" id="UP001652625">
    <property type="component" value="Chromosome 02"/>
</dbReference>
<feature type="compositionally biased region" description="Basic residues" evidence="1">
    <location>
        <begin position="200"/>
        <end position="228"/>
    </location>
</feature>
<name>A0ABM4BEG2_HYDVU</name>
<gene>
    <name evidence="3" type="primary">LOC100199667</name>
</gene>
<reference evidence="3" key="2">
    <citation type="submission" date="2025-08" db="UniProtKB">
        <authorList>
            <consortium name="RefSeq"/>
        </authorList>
    </citation>
    <scope>IDENTIFICATION</scope>
</reference>
<evidence type="ECO:0000256" key="1">
    <source>
        <dbReference type="SAM" id="MobiDB-lite"/>
    </source>
</evidence>
<sequence>MISFNELACKTLQPRMNGLLVVTLFALARCATRSSNDKIVDELKNQYESNVNEAAFLPIPINSNFLETDLMAVATAPYISTRSKRSKQAVKVTEFTDLMEPSFSNEQLNELNAKATSALKVKRNTEKPDNSQKKIFSFKNTKGEINSIFSQIESAKKNKLTRSDIRKLAKKALALATLQKVKEKQANRKKSGLTEGIKNLPKKNKNDKKITIRKKNFKKGSKGRKKKPESRSKPKDKLNISTKKTNIIELNEISSLNSELSDTLTNAKNSHLQKNAEISDSKMADSIEKNKEDTKESYKMQKEDSNDELMKNQILDTSDKEIESHVPETAVIIPETINASKKSEFSEDLKKSTKNDQSEFKDQSVEILNYKNASSSEMTSPIFSITNVNQENHSNANFSYDEKKSTIEKPKIVNEDDVILSEKRSSIDQTHLIKNNTAVETPLTQEIKLDEIKSSLQHSISLEHIVDSDMEKFIKKSEPPEALEEKIDSLKSVLLKANDNKVPDRFLVDLPAGLRMIAWKELIKKKKDELEKLEAMDRKKVAKPVTIDIDINQDKIDDNTVSALFKVSTESNNNEATKNFETSNINNLSTVKKQDEKQLIKPNENSEEKDDNLSSRHVKYLKKHIKSARSLRKLIAKTLVGHCKSTGKRILEAFVAMDKALERAQAIAEVIGQKFHVNTDLISNLVDDKEDEVVETFLRDIFTKLDK</sequence>
<feature type="region of interest" description="Disordered" evidence="1">
    <location>
        <begin position="274"/>
        <end position="306"/>
    </location>
</feature>
<keyword evidence="2" id="KW-1185">Reference proteome</keyword>
<feature type="region of interest" description="Disordered" evidence="1">
    <location>
        <begin position="592"/>
        <end position="614"/>
    </location>
</feature>
<reference evidence="2" key="1">
    <citation type="submission" date="2025-05" db="UniProtKB">
        <authorList>
            <consortium name="RefSeq"/>
        </authorList>
    </citation>
    <scope>NUCLEOTIDE SEQUENCE [LARGE SCALE GENOMIC DNA]</scope>
</reference>
<feature type="compositionally biased region" description="Basic and acidic residues" evidence="1">
    <location>
        <begin position="229"/>
        <end position="238"/>
    </location>
</feature>
<evidence type="ECO:0000313" key="2">
    <source>
        <dbReference type="Proteomes" id="UP001652625"/>
    </source>
</evidence>
<feature type="region of interest" description="Disordered" evidence="1">
    <location>
        <begin position="180"/>
        <end position="243"/>
    </location>
</feature>
<dbReference type="GeneID" id="100199667"/>
<organism evidence="2 3">
    <name type="scientific">Hydra vulgaris</name>
    <name type="common">Hydra</name>
    <name type="synonym">Hydra attenuata</name>
    <dbReference type="NCBI Taxonomy" id="6087"/>
    <lineage>
        <taxon>Eukaryota</taxon>
        <taxon>Metazoa</taxon>
        <taxon>Cnidaria</taxon>
        <taxon>Hydrozoa</taxon>
        <taxon>Hydroidolina</taxon>
        <taxon>Anthoathecata</taxon>
        <taxon>Aplanulata</taxon>
        <taxon>Hydridae</taxon>
        <taxon>Hydra</taxon>
    </lineage>
</organism>
<feature type="compositionally biased region" description="Basic and acidic residues" evidence="1">
    <location>
        <begin position="277"/>
        <end position="306"/>
    </location>
</feature>
<evidence type="ECO:0000313" key="3">
    <source>
        <dbReference type="RefSeq" id="XP_065647352.1"/>
    </source>
</evidence>
<protein>
    <submittedName>
        <fullName evidence="3">Myb-like protein X isoform X2</fullName>
    </submittedName>
</protein>